<accession>A0A2L0F2S4</accession>
<protein>
    <submittedName>
        <fullName evidence="1">Uncharacterized protein</fullName>
    </submittedName>
</protein>
<organism evidence="1 2">
    <name type="scientific">Sorangium cellulosum</name>
    <name type="common">Polyangium cellulosum</name>
    <dbReference type="NCBI Taxonomy" id="56"/>
    <lineage>
        <taxon>Bacteria</taxon>
        <taxon>Pseudomonadati</taxon>
        <taxon>Myxococcota</taxon>
        <taxon>Polyangia</taxon>
        <taxon>Polyangiales</taxon>
        <taxon>Polyangiaceae</taxon>
        <taxon>Sorangium</taxon>
    </lineage>
</organism>
<dbReference type="EMBL" id="CP012673">
    <property type="protein sequence ID" value="AUX45833.1"/>
    <property type="molecule type" value="Genomic_DNA"/>
</dbReference>
<evidence type="ECO:0000313" key="1">
    <source>
        <dbReference type="EMBL" id="AUX45833.1"/>
    </source>
</evidence>
<reference evidence="1 2" key="1">
    <citation type="submission" date="2015-09" db="EMBL/GenBank/DDBJ databases">
        <title>Sorangium comparison.</title>
        <authorList>
            <person name="Zaburannyi N."/>
            <person name="Bunk B."/>
            <person name="Overmann J."/>
            <person name="Mueller R."/>
        </authorList>
    </citation>
    <scope>NUCLEOTIDE SEQUENCE [LARGE SCALE GENOMIC DNA]</scope>
    <source>
        <strain evidence="1 2">So ce26</strain>
    </source>
</reference>
<evidence type="ECO:0000313" key="2">
    <source>
        <dbReference type="Proteomes" id="UP000238348"/>
    </source>
</evidence>
<sequence length="205" mass="22568">MPELIDLLRQNAPVARVAEYLDGLTHDERLRALSTTTRADQRALYNAASAAPALTLDFFVPSGTPRRVAVHHKGRNSLPLPSPLRFFEKRFALPEDGSARLFGYNEGLTRSWIGPGFFVAVPTAGNLAWQERGAVVIDYFQVPDGPVPDGWPRVVPNSKGLQSVVYDGTRDFMRRVSKDVSIGAAFKGEKALDHYFTLCREPGGA</sequence>
<name>A0A2L0F2S4_SORCE</name>
<dbReference type="Proteomes" id="UP000238348">
    <property type="component" value="Chromosome"/>
</dbReference>
<dbReference type="OrthoDB" id="5503286at2"/>
<gene>
    <name evidence="1" type="ORF">SOCE26_073290</name>
</gene>
<dbReference type="AlphaFoldDB" id="A0A2L0F2S4"/>
<dbReference type="RefSeq" id="WP_104984158.1">
    <property type="nucleotide sequence ID" value="NZ_CP012673.1"/>
</dbReference>
<proteinExistence type="predicted"/>